<evidence type="ECO:0000313" key="12">
    <source>
        <dbReference type="EMBL" id="POS85326.1"/>
    </source>
</evidence>
<feature type="region of interest" description="Disordered" evidence="9">
    <location>
        <begin position="1576"/>
        <end position="1616"/>
    </location>
</feature>
<dbReference type="STRING" id="225359.A0A2S4PTH9"/>
<feature type="domain" description="USP" evidence="10">
    <location>
        <begin position="606"/>
        <end position="1432"/>
    </location>
</feature>
<feature type="region of interest" description="Disordered" evidence="9">
    <location>
        <begin position="1504"/>
        <end position="1529"/>
    </location>
</feature>
<dbReference type="InterPro" id="IPR001394">
    <property type="entry name" value="Peptidase_C19_UCH"/>
</dbReference>
<dbReference type="CDD" id="cd02674">
    <property type="entry name" value="Peptidase_C19R"/>
    <property type="match status" value="1"/>
</dbReference>
<evidence type="ECO:0000259" key="11">
    <source>
        <dbReference type="PROSITE" id="PS51283"/>
    </source>
</evidence>
<sequence>MTFVLSFKTSQIKKRKLSPEAGGIQELKIGLRDISITSVKNIGSQISHENQNLSLSNEPKSDFTSFTPVQEYKDSSYKGIKENSFNLTISPNSGYAGPGLEYRRRESIGSEFRKHPTFKEEEKKGQVSTNLLSHHSAMSGTTDSSQRSSSPLKRRASDLENETASSLKNFEMVSVPSSSPPRYENESVQLGQVGPSKSSENLLDVFSNEAMSSCVNERQQTKSPDVNGNGKDILRYQYQITNFYSEIPDVKIQIKTINSIIEAESERRLEEGDKAYLLSNKWLSRFKNQGTELHKSKQTDIVGGIGHIDNSDIIQQIIKDVNGNDFVQLKTDLGSSDFTLIPESAWKLLVEWYGIMPGTIPIIRAAHNTNPHGDPNIIFEYYPLVLKIHRLFSTAKSKMASQRPVVSSSNAPILVFSRSTKWINFLKIAKSQTGINMNKKVRVWRVRKLPPTNGSIDFVANKTTPPSSRPGSPTSITALAPHESHDSWIKMFLDASNFLELDMPLTRELIDAEDVSIDPKYNGSRDLSMVGLGEDQTIVLEENSGINNTWISNNISKGNKQNSTVTSRNVSSLNTQNGNGFKNSANSGAMMTRGRTQKSGRAPGTVGLTNLGNTCYMNSALQCIRAVEELTKYFLAGAAMEELNSANPLGNNGDVATAYQKLLEEIYHKENVPCSITPRHFRNTIGRYAPSFSGYGQQDTQEFLGFLLDGLQEDLSRVKKKPYIEKPDSTDDMINNPDAIRQMADKVWDITKKRDDSIIADLFTGMYKSTLVCPECEKVSITFDPFNNLTLQLPIESIWAHNIFYFPLNERPFIMTIEIDKQASIHMLKQYVSVRVGVPVEKLFIAEEFKCRFYKFYRDYETASEVIQNTDHVAVYELDNSPTNWPPPSRLKKKSTSLHESNELYEVPNWDDPISSCMVVPVIHRRPNTGNGQRTPRRENRKAWAIDCAPHMITLTSNEARSEDVIRRKILEKVATFTTSTDFEENMVDAVSNVDTPDLNMSIISESDEIGSSEGKVRNHIEEQIDITMENGAPNCDSPNSENVIQIQPKISSGSRESNALFKSKTTRPKWIKSSNRLKPEFQNMFEIGYCKGTKELIPSGWNVVDEDKMYPSISSRSHQPSQVLDGEMIENNDSDSRITSSETSDDDSTNFSGASRLNEDSDSDDGSIFNNALPVRSAGSKTTIGKVLLKTRKNRHRIPKKKIRSNCSDLVKSFENSQDGGPLIRLGEMIIVDWNPQAFDTYFSGDGTDNQAQATWDKMPSHRDDALAEKRKSRLQRKKNGITLDDCLDEFGKEETLSEMDTWYCPRCKEHRRASKKFELWKTPDILIMHLKRFSSSARRRDKLDIRVDFPIEGLDLSSRVIMQNEENKEIYDLIAVDNHWGGLGGGHYTAHARNFYNGEWYEYNDSSVSKLKTLSDMISSSAYLLFYRRRSNTPLGGPKLQQIIEEYENKISRSEDEVYEAGEDQALVGNSSHHGSSSALTGAGAVHHRLLSGSSGADFTVSTPVYDQLPPYRPHEENDEDSEILPSSHVNRVLQESIEDEGFADGSEIPFGKFNMHLNSNNFPGGFTGGGWDFSGLDGDQENIRAGSGSGSDDELSSERVQCDSCPSQTSNDDLYNDFEDLRNDDKNSSADDVLSITDMDEEISAATDDKLVHRSASLSDSQLFAGDNEALGVEELTTDIRLEDLEEANLENDMKGISKSSVD</sequence>
<name>A0A2S4PTH9_9PEZI</name>
<dbReference type="PROSITE" id="PS00972">
    <property type="entry name" value="USP_1"/>
    <property type="match status" value="1"/>
</dbReference>
<gene>
    <name evidence="12" type="ORF">EPUL_004932</name>
</gene>
<comment type="caution">
    <text evidence="12">The sequence shown here is derived from an EMBL/GenBank/DDBJ whole genome shotgun (WGS) entry which is preliminary data.</text>
</comment>
<dbReference type="Proteomes" id="UP000237438">
    <property type="component" value="Unassembled WGS sequence"/>
</dbReference>
<feature type="compositionally biased region" description="Low complexity" evidence="9">
    <location>
        <begin position="139"/>
        <end position="150"/>
    </location>
</feature>
<comment type="similarity">
    <text evidence="2">Belongs to the peptidase C19 family.</text>
</comment>
<dbReference type="InterPro" id="IPR006615">
    <property type="entry name" value="Pept_C19_DUSP"/>
</dbReference>
<evidence type="ECO:0000256" key="7">
    <source>
        <dbReference type="ARBA" id="ARBA00022807"/>
    </source>
</evidence>
<dbReference type="PROSITE" id="PS50235">
    <property type="entry name" value="USP_3"/>
    <property type="match status" value="1"/>
</dbReference>
<feature type="domain" description="DUSP" evidence="11">
    <location>
        <begin position="248"/>
        <end position="367"/>
    </location>
</feature>
<dbReference type="SUPFAM" id="SSF54001">
    <property type="entry name" value="Cysteine proteinases"/>
    <property type="match status" value="1"/>
</dbReference>
<keyword evidence="13" id="KW-1185">Reference proteome</keyword>
<reference evidence="12 13" key="1">
    <citation type="submission" date="2017-10" db="EMBL/GenBank/DDBJ databases">
        <title>Development of genomic resources for the powdery mildew, Erysiphe pulchra.</title>
        <authorList>
            <person name="Wadl P.A."/>
            <person name="Mack B.M."/>
            <person name="Moore G."/>
            <person name="Beltz S.B."/>
        </authorList>
    </citation>
    <scope>NUCLEOTIDE SEQUENCE [LARGE SCALE GENOMIC DNA]</scope>
    <source>
        <strain evidence="12">Cflorida</strain>
    </source>
</reference>
<organism evidence="12 13">
    <name type="scientific">Erysiphe pulchra</name>
    <dbReference type="NCBI Taxonomy" id="225359"/>
    <lineage>
        <taxon>Eukaryota</taxon>
        <taxon>Fungi</taxon>
        <taxon>Dikarya</taxon>
        <taxon>Ascomycota</taxon>
        <taxon>Pezizomycotina</taxon>
        <taxon>Leotiomycetes</taxon>
        <taxon>Erysiphales</taxon>
        <taxon>Erysiphaceae</taxon>
        <taxon>Erysiphe</taxon>
    </lineage>
</organism>
<dbReference type="PROSITE" id="PS51283">
    <property type="entry name" value="DUSP"/>
    <property type="match status" value="1"/>
</dbReference>
<feature type="compositionally biased region" description="Polar residues" evidence="9">
    <location>
        <begin position="1113"/>
        <end position="1123"/>
    </location>
</feature>
<keyword evidence="5" id="KW-0833">Ubl conjugation pathway</keyword>
<evidence type="ECO:0000256" key="2">
    <source>
        <dbReference type="ARBA" id="ARBA00009085"/>
    </source>
</evidence>
<evidence type="ECO:0000256" key="4">
    <source>
        <dbReference type="ARBA" id="ARBA00022670"/>
    </source>
</evidence>
<feature type="compositionally biased region" description="Polar residues" evidence="9">
    <location>
        <begin position="1607"/>
        <end position="1616"/>
    </location>
</feature>
<dbReference type="InterPro" id="IPR038765">
    <property type="entry name" value="Papain-like_cys_pep_sf"/>
</dbReference>
<dbReference type="InterPro" id="IPR028889">
    <property type="entry name" value="USP"/>
</dbReference>
<feature type="region of interest" description="Disordered" evidence="9">
    <location>
        <begin position="1113"/>
        <end position="1175"/>
    </location>
</feature>
<keyword evidence="8" id="KW-0175">Coiled coil</keyword>
<dbReference type="InterPro" id="IPR035927">
    <property type="entry name" value="DUSP-like_sf"/>
</dbReference>
<dbReference type="GO" id="GO:0006508">
    <property type="term" value="P:proteolysis"/>
    <property type="evidence" value="ECO:0007669"/>
    <property type="project" value="UniProtKB-KW"/>
</dbReference>
<evidence type="ECO:0000313" key="13">
    <source>
        <dbReference type="Proteomes" id="UP000237438"/>
    </source>
</evidence>
<feature type="region of interest" description="Disordered" evidence="9">
    <location>
        <begin position="135"/>
        <end position="196"/>
    </location>
</feature>
<dbReference type="EC" id="3.4.19.12" evidence="3"/>
<feature type="region of interest" description="Disordered" evidence="9">
    <location>
        <begin position="455"/>
        <end position="477"/>
    </location>
</feature>
<evidence type="ECO:0000256" key="1">
    <source>
        <dbReference type="ARBA" id="ARBA00000707"/>
    </source>
</evidence>
<dbReference type="PANTHER" id="PTHR21646:SF24">
    <property type="entry name" value="UBIQUITIN CARBOXYL-TERMINAL HYDROLASE"/>
    <property type="match status" value="1"/>
</dbReference>
<evidence type="ECO:0000259" key="10">
    <source>
        <dbReference type="PROSITE" id="PS50235"/>
    </source>
</evidence>
<feature type="compositionally biased region" description="Low complexity" evidence="9">
    <location>
        <begin position="463"/>
        <end position="477"/>
    </location>
</feature>
<evidence type="ECO:0000256" key="8">
    <source>
        <dbReference type="SAM" id="Coils"/>
    </source>
</evidence>
<dbReference type="Pfam" id="PF00443">
    <property type="entry name" value="UCH"/>
    <property type="match status" value="1"/>
</dbReference>
<evidence type="ECO:0000256" key="9">
    <source>
        <dbReference type="SAM" id="MobiDB-lite"/>
    </source>
</evidence>
<evidence type="ECO:0000256" key="3">
    <source>
        <dbReference type="ARBA" id="ARBA00012759"/>
    </source>
</evidence>
<proteinExistence type="inferred from homology"/>
<dbReference type="Pfam" id="PF06337">
    <property type="entry name" value="DUSP"/>
    <property type="match status" value="1"/>
</dbReference>
<dbReference type="EMBL" id="PEDP01000643">
    <property type="protein sequence ID" value="POS85326.1"/>
    <property type="molecule type" value="Genomic_DNA"/>
</dbReference>
<dbReference type="InterPro" id="IPR018200">
    <property type="entry name" value="USP_CS"/>
</dbReference>
<feature type="coiled-coil region" evidence="8">
    <location>
        <begin position="1439"/>
        <end position="1466"/>
    </location>
</feature>
<dbReference type="SUPFAM" id="SSF143791">
    <property type="entry name" value="DUSP-like"/>
    <property type="match status" value="1"/>
</dbReference>
<dbReference type="Gene3D" id="3.90.70.10">
    <property type="entry name" value="Cysteine proteinases"/>
    <property type="match status" value="2"/>
</dbReference>
<feature type="compositionally biased region" description="Polar residues" evidence="9">
    <location>
        <begin position="186"/>
        <end position="196"/>
    </location>
</feature>
<dbReference type="SMART" id="SM00695">
    <property type="entry name" value="DUSP"/>
    <property type="match status" value="1"/>
</dbReference>
<evidence type="ECO:0000256" key="6">
    <source>
        <dbReference type="ARBA" id="ARBA00022801"/>
    </source>
</evidence>
<dbReference type="OrthoDB" id="952271at2759"/>
<dbReference type="Gene3D" id="3.30.2230.10">
    <property type="entry name" value="DUSP-like"/>
    <property type="match status" value="1"/>
</dbReference>
<keyword evidence="7" id="KW-0788">Thiol protease</keyword>
<dbReference type="GO" id="GO:0016579">
    <property type="term" value="P:protein deubiquitination"/>
    <property type="evidence" value="ECO:0007669"/>
    <property type="project" value="InterPro"/>
</dbReference>
<comment type="catalytic activity">
    <reaction evidence="1">
        <text>Thiol-dependent hydrolysis of ester, thioester, amide, peptide and isopeptide bonds formed by the C-terminal Gly of ubiquitin (a 76-residue protein attached to proteins as an intracellular targeting signal).</text>
        <dbReference type="EC" id="3.4.19.12"/>
    </reaction>
</comment>
<accession>A0A2S4PTH9</accession>
<keyword evidence="6" id="KW-0378">Hydrolase</keyword>
<keyword evidence="4" id="KW-0645">Protease</keyword>
<dbReference type="InterPro" id="IPR050185">
    <property type="entry name" value="Ub_carboxyl-term_hydrolase"/>
</dbReference>
<evidence type="ECO:0000256" key="5">
    <source>
        <dbReference type="ARBA" id="ARBA00022786"/>
    </source>
</evidence>
<dbReference type="PANTHER" id="PTHR21646">
    <property type="entry name" value="UBIQUITIN CARBOXYL-TERMINAL HYDROLASE"/>
    <property type="match status" value="1"/>
</dbReference>
<protein>
    <recommendedName>
        <fullName evidence="3">ubiquitinyl hydrolase 1</fullName>
        <ecNumber evidence="3">3.4.19.12</ecNumber>
    </recommendedName>
</protein>
<dbReference type="GO" id="GO:0004843">
    <property type="term" value="F:cysteine-type deubiquitinase activity"/>
    <property type="evidence" value="ECO:0007669"/>
    <property type="project" value="UniProtKB-EC"/>
</dbReference>
<dbReference type="PROSITE" id="PS00973">
    <property type="entry name" value="USP_2"/>
    <property type="match status" value="1"/>
</dbReference>